<dbReference type="InterPro" id="IPR024447">
    <property type="entry name" value="YXWGXW_rpt"/>
</dbReference>
<organism evidence="1 2">
    <name type="scientific">Emticicia soli</name>
    <dbReference type="NCBI Taxonomy" id="2027878"/>
    <lineage>
        <taxon>Bacteria</taxon>
        <taxon>Pseudomonadati</taxon>
        <taxon>Bacteroidota</taxon>
        <taxon>Cytophagia</taxon>
        <taxon>Cytophagales</taxon>
        <taxon>Leadbetterellaceae</taxon>
        <taxon>Emticicia</taxon>
    </lineage>
</organism>
<dbReference type="Pfam" id="PF12779">
    <property type="entry name" value="WXXGXW"/>
    <property type="match status" value="2"/>
</dbReference>
<comment type="caution">
    <text evidence="1">The sequence shown here is derived from an EMBL/GenBank/DDBJ whole genome shotgun (WGS) entry which is preliminary data.</text>
</comment>
<keyword evidence="2" id="KW-1185">Reference proteome</keyword>
<protein>
    <recommendedName>
        <fullName evidence="3">BcpO-related WXXGXW repeat protein</fullName>
    </recommendedName>
</protein>
<dbReference type="RefSeq" id="WP_340239929.1">
    <property type="nucleotide sequence ID" value="NZ_JBBEWC010000016.1"/>
</dbReference>
<gene>
    <name evidence="1" type="ORF">ACFSR2_07135</name>
</gene>
<dbReference type="PROSITE" id="PS51257">
    <property type="entry name" value="PROKAR_LIPOPROTEIN"/>
    <property type="match status" value="1"/>
</dbReference>
<sequence length="98" mass="11389">MEKIKKIFLFGILIPIGLASCSGEIVTTPPPVAVVETVPAPPRPDYVWIPGYYTSRGGVYTWRNGYYKPAPRYRKVWVPSRYVKTSRGYAYRRGYWRR</sequence>
<dbReference type="EMBL" id="JBHULC010000007">
    <property type="protein sequence ID" value="MFD2520649.1"/>
    <property type="molecule type" value="Genomic_DNA"/>
</dbReference>
<evidence type="ECO:0000313" key="2">
    <source>
        <dbReference type="Proteomes" id="UP001597510"/>
    </source>
</evidence>
<proteinExistence type="predicted"/>
<accession>A0ABW5J3P8</accession>
<name>A0ABW5J3P8_9BACT</name>
<evidence type="ECO:0008006" key="3">
    <source>
        <dbReference type="Google" id="ProtNLM"/>
    </source>
</evidence>
<reference evidence="2" key="1">
    <citation type="journal article" date="2019" name="Int. J. Syst. Evol. Microbiol.">
        <title>The Global Catalogue of Microorganisms (GCM) 10K type strain sequencing project: providing services to taxonomists for standard genome sequencing and annotation.</title>
        <authorList>
            <consortium name="The Broad Institute Genomics Platform"/>
            <consortium name="The Broad Institute Genome Sequencing Center for Infectious Disease"/>
            <person name="Wu L."/>
            <person name="Ma J."/>
        </authorList>
    </citation>
    <scope>NUCLEOTIDE SEQUENCE [LARGE SCALE GENOMIC DNA]</scope>
    <source>
        <strain evidence="2">KCTC 52344</strain>
    </source>
</reference>
<dbReference type="Proteomes" id="UP001597510">
    <property type="component" value="Unassembled WGS sequence"/>
</dbReference>
<evidence type="ECO:0000313" key="1">
    <source>
        <dbReference type="EMBL" id="MFD2520649.1"/>
    </source>
</evidence>